<feature type="transmembrane region" description="Helical" evidence="6">
    <location>
        <begin position="136"/>
        <end position="152"/>
    </location>
</feature>
<dbReference type="PANTHER" id="PTHR47804:SF3">
    <property type="entry name" value="PROTEIN BRE4"/>
    <property type="match status" value="1"/>
</dbReference>
<comment type="subcellular location">
    <subcellularLocation>
        <location evidence="1">Membrane</location>
        <topology evidence="1">Multi-pass membrane protein</topology>
    </subcellularLocation>
</comment>
<keyword evidence="5" id="KW-0175">Coiled coil</keyword>
<feature type="transmembrane region" description="Helical" evidence="6">
    <location>
        <begin position="81"/>
        <end position="101"/>
    </location>
</feature>
<dbReference type="STRING" id="205917.A0A4Y9ZDZ7"/>
<gene>
    <name evidence="8" type="ORF">EVG20_g641</name>
</gene>
<evidence type="ECO:0000256" key="1">
    <source>
        <dbReference type="ARBA" id="ARBA00004141"/>
    </source>
</evidence>
<evidence type="ECO:0000256" key="4">
    <source>
        <dbReference type="ARBA" id="ARBA00023136"/>
    </source>
</evidence>
<feature type="transmembrane region" description="Helical" evidence="6">
    <location>
        <begin position="113"/>
        <end position="129"/>
    </location>
</feature>
<keyword evidence="9" id="KW-1185">Reference proteome</keyword>
<feature type="domain" description="DUF2421" evidence="7">
    <location>
        <begin position="699"/>
        <end position="804"/>
    </location>
</feature>
<dbReference type="GO" id="GO:0016020">
    <property type="term" value="C:membrane"/>
    <property type="evidence" value="ECO:0007669"/>
    <property type="project" value="UniProtKB-SubCell"/>
</dbReference>
<evidence type="ECO:0000256" key="5">
    <source>
        <dbReference type="SAM" id="Coils"/>
    </source>
</evidence>
<feature type="coiled-coil region" evidence="5">
    <location>
        <begin position="335"/>
        <end position="362"/>
    </location>
</feature>
<name>A0A4Y9ZDZ7_9AGAM</name>
<keyword evidence="4 6" id="KW-0472">Membrane</keyword>
<sequence length="892" mass="100073">MNVPGRRPLFKTPMCGPLSVLSLLFTRRTCARVLSTFVCCLVTVIRPWSRFGGPSAFLVLTLKELVFAVQENLAQQVEATILNVMGALIGIALSTLARYIASLCHDESVLSRAVPAMFLIFIAFIAGWAKSRLPRLVLSARISCFVSIWILTTDPGNSLKFLHFSTNFLWITLSAASICLLSSMLLLHWFSTHFAHEISATFTHLHECLSLSLEEAFGDSKNETTIIRKHNQILDKLLQEFIGLNLAYSEAAFELRVGRLSFKSIKPLISVVEHLRRELSWGGTMTELRTLNDRTVAPFKQPALDLGHAILESMDVVCKAVLASYEPPARVRRLLNAERDMIAAAQRQLVQARDVAREQLRRIFEELDLGDPAGQGQFKVSPELADCSLFMISLLQMSHEMRQALHVAQRIVNLHDASHTRLWYPRLSWAWLGIAPRSVMLDDRAPLTGDQDYLGADTHLSQAEVKQGMVETMSMGLDAECCAVPPTTSHSQEKLPLFRRLPSLIHGLWSSRLVLRGRLGVSRILSSIQHSSHLQHAIKNAIGVALLSLPAFFPVGSPVRNNHRISICIYCKGYLFIQTSLSIDQNTGTDLAYMQDKSVWAGCNDYGIVASVTLPPIVFSQYLDPSSTTVIHLAVLRGLMIGGGIIGALLVNTLIFPRHCRVLFLYCTTQALSLLSELYLILGRELFNRGHSFLLEDQRKNLKIEVQVRQTLHQLSVLLKTMNDELSLVPKPMRQYRRVISTLQSILDYMTGLRKVRENIPMKETVTSVAHERREFVSCVCITLYACEHTFRTRQPLPQFLPSARHALKVLVKQLEISLEGVRDTDRVALGLALVYSFAESEILKDMVNTLEDLLDICHALFGTAAWLTEEPQWPAVSVHEEKSDHGWYSTV</sequence>
<dbReference type="Pfam" id="PF10334">
    <property type="entry name" value="BRE4"/>
    <property type="match status" value="1"/>
</dbReference>
<accession>A0A4Y9ZDZ7</accession>
<dbReference type="OrthoDB" id="68611at2759"/>
<feature type="transmembrane region" description="Helical" evidence="6">
    <location>
        <begin position="663"/>
        <end position="682"/>
    </location>
</feature>
<evidence type="ECO:0000256" key="3">
    <source>
        <dbReference type="ARBA" id="ARBA00022989"/>
    </source>
</evidence>
<feature type="transmembrane region" description="Helical" evidence="6">
    <location>
        <begin position="630"/>
        <end position="651"/>
    </location>
</feature>
<evidence type="ECO:0000256" key="6">
    <source>
        <dbReference type="SAM" id="Phobius"/>
    </source>
</evidence>
<evidence type="ECO:0000259" key="7">
    <source>
        <dbReference type="Pfam" id="PF10334"/>
    </source>
</evidence>
<keyword evidence="2 6" id="KW-0812">Transmembrane</keyword>
<protein>
    <recommendedName>
        <fullName evidence="7">DUF2421 domain-containing protein</fullName>
    </recommendedName>
</protein>
<reference evidence="8 9" key="1">
    <citation type="submission" date="2019-02" db="EMBL/GenBank/DDBJ databases">
        <title>Genome sequencing of the rare red list fungi Dentipellis fragilis.</title>
        <authorList>
            <person name="Buettner E."/>
            <person name="Kellner H."/>
        </authorList>
    </citation>
    <scope>NUCLEOTIDE SEQUENCE [LARGE SCALE GENOMIC DNA]</scope>
    <source>
        <strain evidence="8 9">DSM 105465</strain>
    </source>
</reference>
<dbReference type="InterPro" id="IPR018820">
    <property type="entry name" value="BRE4-related_DUF2421"/>
</dbReference>
<dbReference type="Proteomes" id="UP000298327">
    <property type="component" value="Unassembled WGS sequence"/>
</dbReference>
<evidence type="ECO:0000313" key="9">
    <source>
        <dbReference type="Proteomes" id="UP000298327"/>
    </source>
</evidence>
<evidence type="ECO:0000313" key="8">
    <source>
        <dbReference type="EMBL" id="TFY72380.1"/>
    </source>
</evidence>
<organism evidence="8 9">
    <name type="scientific">Dentipellis fragilis</name>
    <dbReference type="NCBI Taxonomy" id="205917"/>
    <lineage>
        <taxon>Eukaryota</taxon>
        <taxon>Fungi</taxon>
        <taxon>Dikarya</taxon>
        <taxon>Basidiomycota</taxon>
        <taxon>Agaricomycotina</taxon>
        <taxon>Agaricomycetes</taxon>
        <taxon>Russulales</taxon>
        <taxon>Hericiaceae</taxon>
        <taxon>Dentipellis</taxon>
    </lineage>
</organism>
<dbReference type="AlphaFoldDB" id="A0A4Y9ZDZ7"/>
<comment type="caution">
    <text evidence="8">The sequence shown here is derived from an EMBL/GenBank/DDBJ whole genome shotgun (WGS) entry which is preliminary data.</text>
</comment>
<dbReference type="InterPro" id="IPR052430">
    <property type="entry name" value="IVT-Associated"/>
</dbReference>
<proteinExistence type="predicted"/>
<dbReference type="PANTHER" id="PTHR47804">
    <property type="entry name" value="60S RIBOSOMAL PROTEIN L19"/>
    <property type="match status" value="1"/>
</dbReference>
<keyword evidence="3 6" id="KW-1133">Transmembrane helix</keyword>
<evidence type="ECO:0000256" key="2">
    <source>
        <dbReference type="ARBA" id="ARBA00022692"/>
    </source>
</evidence>
<dbReference type="EMBL" id="SEOQ01000016">
    <property type="protein sequence ID" value="TFY72380.1"/>
    <property type="molecule type" value="Genomic_DNA"/>
</dbReference>
<feature type="transmembrane region" description="Helical" evidence="6">
    <location>
        <begin position="168"/>
        <end position="190"/>
    </location>
</feature>